<dbReference type="InterPro" id="IPR035992">
    <property type="entry name" value="Ricin_B-like_lectins"/>
</dbReference>
<feature type="chain" id="PRO_5019350544" evidence="1">
    <location>
        <begin position="25"/>
        <end position="382"/>
    </location>
</feature>
<dbReference type="Gene3D" id="2.60.120.200">
    <property type="match status" value="1"/>
</dbReference>
<evidence type="ECO:0000256" key="1">
    <source>
        <dbReference type="SAM" id="SignalP"/>
    </source>
</evidence>
<feature type="signal peptide" evidence="1">
    <location>
        <begin position="1"/>
        <end position="24"/>
    </location>
</feature>
<feature type="domain" description="Ricin B lectin" evidence="2">
    <location>
        <begin position="26"/>
        <end position="158"/>
    </location>
</feature>
<keyword evidence="1" id="KW-0732">Signal</keyword>
<evidence type="ECO:0000259" key="2">
    <source>
        <dbReference type="SMART" id="SM00458"/>
    </source>
</evidence>
<evidence type="ECO:0000313" key="4">
    <source>
        <dbReference type="Proteomes" id="UP000284824"/>
    </source>
</evidence>
<evidence type="ECO:0000313" key="3">
    <source>
        <dbReference type="EMBL" id="RVX40559.1"/>
    </source>
</evidence>
<dbReference type="Pfam" id="PF00652">
    <property type="entry name" value="Ricin_B_lectin"/>
    <property type="match status" value="1"/>
</dbReference>
<dbReference type="CDD" id="cd23418">
    <property type="entry name" value="beta-trefoil_Ricin_XLN-like"/>
    <property type="match status" value="1"/>
</dbReference>
<name>A0A438M420_9ACTN</name>
<dbReference type="SMART" id="SM00458">
    <property type="entry name" value="RICIN"/>
    <property type="match status" value="1"/>
</dbReference>
<dbReference type="RefSeq" id="WP_206641410.1">
    <property type="nucleotide sequence ID" value="NZ_SAUN01000001.1"/>
</dbReference>
<keyword evidence="4" id="KW-1185">Reference proteome</keyword>
<dbReference type="InterPro" id="IPR025975">
    <property type="entry name" value="Polysacc_lyase"/>
</dbReference>
<dbReference type="GO" id="GO:0016829">
    <property type="term" value="F:lyase activity"/>
    <property type="evidence" value="ECO:0007669"/>
    <property type="project" value="UniProtKB-KW"/>
</dbReference>
<sequence length="382" mass="41469">MPRRVIIVLFGLLAALAPAVPAAAADPPVTLVGQASLRCLTVQSLSTEPGAKAIVWDCNGKANQEWTYTDAQELRVYSGSDVKCLDVQGRGTAPGTAVQTWNCTGATNQKWTLNANGTITGHHSGLCLDVTGGGVSPNGTEVKIQTCTTGTNQKWARPLADLPAGVYFQDTGTLTGWNSFPQKPQKQGVLRTVGSPVYKGATAIEARQTYINEGGGYHSETIQHRTQAVGQDRYYGQAIYLPPTWQFHNQNVTFQQWSPEDPEGPWELMYVQNDELRLGGSGGFAATLGKITNLRGTWIRIVTRLKFHATDGAFEVWVNGQKTWSRTGVAVLPKTSQTVRWSSGIYCTGWREGTPSGQSVLSIYHDHARITASYALAEPANW</sequence>
<proteinExistence type="predicted"/>
<organism evidence="3 4">
    <name type="scientific">Nonomuraea polychroma</name>
    <dbReference type="NCBI Taxonomy" id="46176"/>
    <lineage>
        <taxon>Bacteria</taxon>
        <taxon>Bacillati</taxon>
        <taxon>Actinomycetota</taxon>
        <taxon>Actinomycetes</taxon>
        <taxon>Streptosporangiales</taxon>
        <taxon>Streptosporangiaceae</taxon>
        <taxon>Nonomuraea</taxon>
    </lineage>
</organism>
<dbReference type="InterPro" id="IPR000772">
    <property type="entry name" value="Ricin_B_lectin"/>
</dbReference>
<reference evidence="3 4" key="1">
    <citation type="submission" date="2019-01" db="EMBL/GenBank/DDBJ databases">
        <title>Sequencing the genomes of 1000 actinobacteria strains.</title>
        <authorList>
            <person name="Klenk H.-P."/>
        </authorList>
    </citation>
    <scope>NUCLEOTIDE SEQUENCE [LARGE SCALE GENOMIC DNA]</scope>
    <source>
        <strain evidence="3 4">DSM 43925</strain>
    </source>
</reference>
<dbReference type="EMBL" id="SAUN01000001">
    <property type="protein sequence ID" value="RVX40559.1"/>
    <property type="molecule type" value="Genomic_DNA"/>
</dbReference>
<dbReference type="AlphaFoldDB" id="A0A438M420"/>
<dbReference type="Proteomes" id="UP000284824">
    <property type="component" value="Unassembled WGS sequence"/>
</dbReference>
<gene>
    <name evidence="3" type="ORF">EDD27_2974</name>
</gene>
<keyword evidence="3" id="KW-0456">Lyase</keyword>
<dbReference type="PROSITE" id="PS50231">
    <property type="entry name" value="RICIN_B_LECTIN"/>
    <property type="match status" value="1"/>
</dbReference>
<comment type="caution">
    <text evidence="3">The sequence shown here is derived from an EMBL/GenBank/DDBJ whole genome shotgun (WGS) entry which is preliminary data.</text>
</comment>
<dbReference type="Gene3D" id="2.80.10.50">
    <property type="match status" value="1"/>
</dbReference>
<accession>A0A438M420</accession>
<dbReference type="Pfam" id="PF14099">
    <property type="entry name" value="Polysacc_lyase"/>
    <property type="match status" value="1"/>
</dbReference>
<dbReference type="SUPFAM" id="SSF50370">
    <property type="entry name" value="Ricin B-like lectins"/>
    <property type="match status" value="1"/>
</dbReference>
<protein>
    <submittedName>
        <fullName evidence="3">Polysaccharide lyase-like protein</fullName>
    </submittedName>
</protein>